<organism evidence="2 3">
    <name type="scientific">Actinoplanes ianthinogenes</name>
    <dbReference type="NCBI Taxonomy" id="122358"/>
    <lineage>
        <taxon>Bacteria</taxon>
        <taxon>Bacillati</taxon>
        <taxon>Actinomycetota</taxon>
        <taxon>Actinomycetes</taxon>
        <taxon>Micromonosporales</taxon>
        <taxon>Micromonosporaceae</taxon>
        <taxon>Actinoplanes</taxon>
    </lineage>
</organism>
<keyword evidence="1" id="KW-0812">Transmembrane</keyword>
<evidence type="ECO:0000313" key="2">
    <source>
        <dbReference type="EMBL" id="BCJ45074.1"/>
    </source>
</evidence>
<reference evidence="2 3" key="1">
    <citation type="submission" date="2020-08" db="EMBL/GenBank/DDBJ databases">
        <title>Whole genome shotgun sequence of Actinoplanes ianthinogenes NBRC 13996.</title>
        <authorList>
            <person name="Komaki H."/>
            <person name="Tamura T."/>
        </authorList>
    </citation>
    <scope>NUCLEOTIDE SEQUENCE [LARGE SCALE GENOMIC DNA]</scope>
    <source>
        <strain evidence="2 3">NBRC 13996</strain>
    </source>
</reference>
<keyword evidence="1" id="KW-0472">Membrane</keyword>
<gene>
    <name evidence="2" type="ORF">Aiant_57310</name>
</gene>
<accession>A0ABN6CHN6</accession>
<proteinExistence type="predicted"/>
<evidence type="ECO:0000313" key="3">
    <source>
        <dbReference type="Proteomes" id="UP000676967"/>
    </source>
</evidence>
<keyword evidence="3" id="KW-1185">Reference proteome</keyword>
<feature type="transmembrane region" description="Helical" evidence="1">
    <location>
        <begin position="51"/>
        <end position="72"/>
    </location>
</feature>
<sequence length="409" mass="42724">MTNENEMLDDEGAVRLLAPLRGEPDPRTGVDVPRAMAEGLRRRRSRRWSSGVALVALTSVTAGGGSLAAAALRDRDDPSPRPDPTVTAPVTVTATAPTGPAACAVVRLPTGGIAKALVTGGDPSGAYLAGRLYPENSAARRIVVWKNGAIEYRIASPGADSSIDDLNSAGVGVGSAFDGQGRQHAYSYRNGRFTEMRGRDAAAVAINEAGVVVGALGPAPDEVPARWPSPAAAPVRLPLPAGATRGDALGVDEDGTVIGRIGPATGMDSGYLWLPGGAGRAMPPPVVDGRTATAFWPTSISNGWVAGDAVFDSAQTRDFTPMRYRVATGTYERVDKLWRAELIAPNGWVAGEYQDTPALVAGPRLVRMPAYDARDDYYMLVSISDDGRTIGGYSSGPGVTNTPLLWTCR</sequence>
<protein>
    <submittedName>
        <fullName evidence="2">Uncharacterized protein</fullName>
    </submittedName>
</protein>
<keyword evidence="1" id="KW-1133">Transmembrane helix</keyword>
<dbReference type="Proteomes" id="UP000676967">
    <property type="component" value="Chromosome"/>
</dbReference>
<dbReference type="RefSeq" id="WP_189334689.1">
    <property type="nucleotide sequence ID" value="NZ_AP023356.1"/>
</dbReference>
<dbReference type="EMBL" id="AP023356">
    <property type="protein sequence ID" value="BCJ45074.1"/>
    <property type="molecule type" value="Genomic_DNA"/>
</dbReference>
<name>A0ABN6CHN6_9ACTN</name>
<evidence type="ECO:0000256" key="1">
    <source>
        <dbReference type="SAM" id="Phobius"/>
    </source>
</evidence>